<organism evidence="2 3">
    <name type="scientific">Rhizoclosmatium globosum</name>
    <dbReference type="NCBI Taxonomy" id="329046"/>
    <lineage>
        <taxon>Eukaryota</taxon>
        <taxon>Fungi</taxon>
        <taxon>Fungi incertae sedis</taxon>
        <taxon>Chytridiomycota</taxon>
        <taxon>Chytridiomycota incertae sedis</taxon>
        <taxon>Chytridiomycetes</taxon>
        <taxon>Chytridiales</taxon>
        <taxon>Chytriomycetaceae</taxon>
        <taxon>Rhizoclosmatium</taxon>
    </lineage>
</organism>
<dbReference type="InterPro" id="IPR001202">
    <property type="entry name" value="WW_dom"/>
</dbReference>
<feature type="domain" description="WW" evidence="1">
    <location>
        <begin position="1"/>
        <end position="25"/>
    </location>
</feature>
<dbReference type="CDD" id="cd00201">
    <property type="entry name" value="WW"/>
    <property type="match status" value="1"/>
</dbReference>
<dbReference type="Pfam" id="PF00397">
    <property type="entry name" value="WW"/>
    <property type="match status" value="1"/>
</dbReference>
<gene>
    <name evidence="2" type="ORF">BCR33DRAFT_225779</name>
</gene>
<protein>
    <recommendedName>
        <fullName evidence="1">WW domain-containing protein</fullName>
    </recommendedName>
</protein>
<comment type="caution">
    <text evidence="2">The sequence shown here is derived from an EMBL/GenBank/DDBJ whole genome shotgun (WGS) entry which is preliminary data.</text>
</comment>
<dbReference type="Gene3D" id="2.30.29.30">
    <property type="entry name" value="Pleckstrin-homology domain (PH domain)/Phosphotyrosine-binding domain (PTB)"/>
    <property type="match status" value="1"/>
</dbReference>
<dbReference type="InterPro" id="IPR036020">
    <property type="entry name" value="WW_dom_sf"/>
</dbReference>
<dbReference type="Proteomes" id="UP000193642">
    <property type="component" value="Unassembled WGS sequence"/>
</dbReference>
<keyword evidence="3" id="KW-1185">Reference proteome</keyword>
<proteinExistence type="predicted"/>
<dbReference type="AlphaFoldDB" id="A0A1Y2CBY4"/>
<evidence type="ECO:0000313" key="2">
    <source>
        <dbReference type="EMBL" id="ORY44561.1"/>
    </source>
</evidence>
<accession>A0A1Y2CBY4</accession>
<evidence type="ECO:0000313" key="3">
    <source>
        <dbReference type="Proteomes" id="UP000193642"/>
    </source>
</evidence>
<dbReference type="SUPFAM" id="SSF50729">
    <property type="entry name" value="PH domain-like"/>
    <property type="match status" value="1"/>
</dbReference>
<dbReference type="STRING" id="329046.A0A1Y2CBY4"/>
<dbReference type="InterPro" id="IPR011993">
    <property type="entry name" value="PH-like_dom_sf"/>
</dbReference>
<dbReference type="Gene3D" id="2.20.70.10">
    <property type="match status" value="1"/>
</dbReference>
<evidence type="ECO:0000259" key="1">
    <source>
        <dbReference type="PROSITE" id="PS50020"/>
    </source>
</evidence>
<sequence>MKDTSGQIYYWNESTNHTTWDAPIPPANQSREELQSTPNISFNNLTHPRSTPALTDTTPPVVSGGGGGSDHDLLADADLDLTRFDSIPVDLIKKEGNIKYKIATDAGGKHGLLQSSWKACHGVLCVGVLFLVKEGGGMGKNKKPLTPIDAIVLSHGSVEAVGKDQTSKKNAFMITSSSGRIVFS</sequence>
<dbReference type="OrthoDB" id="79452at2759"/>
<dbReference type="EMBL" id="MCGO01000022">
    <property type="protein sequence ID" value="ORY44561.1"/>
    <property type="molecule type" value="Genomic_DNA"/>
</dbReference>
<reference evidence="2 3" key="1">
    <citation type="submission" date="2016-07" db="EMBL/GenBank/DDBJ databases">
        <title>Pervasive Adenine N6-methylation of Active Genes in Fungi.</title>
        <authorList>
            <consortium name="DOE Joint Genome Institute"/>
            <person name="Mondo S.J."/>
            <person name="Dannebaum R.O."/>
            <person name="Kuo R.C."/>
            <person name="Labutti K."/>
            <person name="Haridas S."/>
            <person name="Kuo A."/>
            <person name="Salamov A."/>
            <person name="Ahrendt S.R."/>
            <person name="Lipzen A."/>
            <person name="Sullivan W."/>
            <person name="Andreopoulos W.B."/>
            <person name="Clum A."/>
            <person name="Lindquist E."/>
            <person name="Daum C."/>
            <person name="Ramamoorthy G.K."/>
            <person name="Gryganskyi A."/>
            <person name="Culley D."/>
            <person name="Magnuson J.K."/>
            <person name="James T.Y."/>
            <person name="O'Malley M.A."/>
            <person name="Stajich J.E."/>
            <person name="Spatafora J.W."/>
            <person name="Visel A."/>
            <person name="Grigoriev I.V."/>
        </authorList>
    </citation>
    <scope>NUCLEOTIDE SEQUENCE [LARGE SCALE GENOMIC DNA]</scope>
    <source>
        <strain evidence="2 3">JEL800</strain>
    </source>
</reference>
<name>A0A1Y2CBY4_9FUNG</name>
<dbReference type="SUPFAM" id="SSF51045">
    <property type="entry name" value="WW domain"/>
    <property type="match status" value="1"/>
</dbReference>
<dbReference type="PROSITE" id="PS50020">
    <property type="entry name" value="WW_DOMAIN_2"/>
    <property type="match status" value="1"/>
</dbReference>